<evidence type="ECO:0000313" key="4">
    <source>
        <dbReference type="EMBL" id="CAF9914483.1"/>
    </source>
</evidence>
<feature type="compositionally biased region" description="Basic and acidic residues" evidence="2">
    <location>
        <begin position="583"/>
        <end position="594"/>
    </location>
</feature>
<dbReference type="AlphaFoldDB" id="A0A8H3IDH9"/>
<dbReference type="InterPro" id="IPR000679">
    <property type="entry name" value="Znf_GATA"/>
</dbReference>
<dbReference type="InterPro" id="IPR013088">
    <property type="entry name" value="Znf_NHR/GATA"/>
</dbReference>
<keyword evidence="5" id="KW-1185">Reference proteome</keyword>
<dbReference type="GO" id="GO:0043565">
    <property type="term" value="F:sequence-specific DNA binding"/>
    <property type="evidence" value="ECO:0007669"/>
    <property type="project" value="InterPro"/>
</dbReference>
<dbReference type="EMBL" id="CAJPDQ010000009">
    <property type="protein sequence ID" value="CAF9914483.1"/>
    <property type="molecule type" value="Genomic_DNA"/>
</dbReference>
<feature type="domain" description="GATA-type" evidence="3">
    <location>
        <begin position="687"/>
        <end position="724"/>
    </location>
</feature>
<dbReference type="PANTHER" id="PTHR39147:SF1">
    <property type="entry name" value="PROTEIN SPT21"/>
    <property type="match status" value="1"/>
</dbReference>
<dbReference type="GO" id="GO:0030466">
    <property type="term" value="P:silent mating-type cassette heterochromatin formation"/>
    <property type="evidence" value="ECO:0007669"/>
    <property type="project" value="TreeGrafter"/>
</dbReference>
<feature type="compositionally biased region" description="Polar residues" evidence="2">
    <location>
        <begin position="931"/>
        <end position="962"/>
    </location>
</feature>
<accession>A0A8H3IDH9</accession>
<dbReference type="Gene3D" id="3.30.50.10">
    <property type="entry name" value="Erythroid Transcription Factor GATA-1, subunit A"/>
    <property type="match status" value="1"/>
</dbReference>
<dbReference type="GO" id="GO:0006357">
    <property type="term" value="P:regulation of transcription by RNA polymerase II"/>
    <property type="evidence" value="ECO:0007669"/>
    <property type="project" value="TreeGrafter"/>
</dbReference>
<evidence type="ECO:0000313" key="5">
    <source>
        <dbReference type="Proteomes" id="UP000664169"/>
    </source>
</evidence>
<dbReference type="CDD" id="cd00202">
    <property type="entry name" value="ZnF_GATA"/>
    <property type="match status" value="1"/>
</dbReference>
<name>A0A8H3IDH9_9LECA</name>
<dbReference type="SUPFAM" id="SSF57716">
    <property type="entry name" value="Glucocorticoid receptor-like (DNA-binding domain)"/>
    <property type="match status" value="1"/>
</dbReference>
<dbReference type="GO" id="GO:0000183">
    <property type="term" value="P:rDNA heterochromatin formation"/>
    <property type="evidence" value="ECO:0007669"/>
    <property type="project" value="TreeGrafter"/>
</dbReference>
<feature type="region of interest" description="Disordered" evidence="2">
    <location>
        <begin position="365"/>
        <end position="399"/>
    </location>
</feature>
<keyword evidence="1" id="KW-0862">Zinc</keyword>
<feature type="region of interest" description="Disordered" evidence="2">
    <location>
        <begin position="304"/>
        <end position="331"/>
    </location>
</feature>
<dbReference type="PANTHER" id="PTHR39147">
    <property type="entry name" value="PROTEIN SPT21"/>
    <property type="match status" value="1"/>
</dbReference>
<dbReference type="InterPro" id="IPR057725">
    <property type="entry name" value="Ams2-SPT21_N"/>
</dbReference>
<comment type="caution">
    <text evidence="4">The sequence shown here is derived from an EMBL/GenBank/DDBJ whole genome shotgun (WGS) entry which is preliminary data.</text>
</comment>
<proteinExistence type="predicted"/>
<feature type="compositionally biased region" description="Polar residues" evidence="2">
    <location>
        <begin position="523"/>
        <end position="552"/>
    </location>
</feature>
<organism evidence="4 5">
    <name type="scientific">Gomphillus americanus</name>
    <dbReference type="NCBI Taxonomy" id="1940652"/>
    <lineage>
        <taxon>Eukaryota</taxon>
        <taxon>Fungi</taxon>
        <taxon>Dikarya</taxon>
        <taxon>Ascomycota</taxon>
        <taxon>Pezizomycotina</taxon>
        <taxon>Lecanoromycetes</taxon>
        <taxon>OSLEUM clade</taxon>
        <taxon>Ostropomycetidae</taxon>
        <taxon>Ostropales</taxon>
        <taxon>Graphidaceae</taxon>
        <taxon>Gomphilloideae</taxon>
        <taxon>Gomphillus</taxon>
    </lineage>
</organism>
<dbReference type="PROSITE" id="PS50114">
    <property type="entry name" value="GATA_ZN_FINGER_2"/>
    <property type="match status" value="1"/>
</dbReference>
<evidence type="ECO:0000256" key="2">
    <source>
        <dbReference type="SAM" id="MobiDB-lite"/>
    </source>
</evidence>
<reference evidence="4" key="1">
    <citation type="submission" date="2021-03" db="EMBL/GenBank/DDBJ databases">
        <authorList>
            <person name="Tagirdzhanova G."/>
        </authorList>
    </citation>
    <scope>NUCLEOTIDE SEQUENCE</scope>
</reference>
<keyword evidence="1" id="KW-0863">Zinc-finger</keyword>
<evidence type="ECO:0000259" key="3">
    <source>
        <dbReference type="PROSITE" id="PS50114"/>
    </source>
</evidence>
<feature type="region of interest" description="Disordered" evidence="2">
    <location>
        <begin position="718"/>
        <end position="765"/>
    </location>
</feature>
<evidence type="ECO:0000256" key="1">
    <source>
        <dbReference type="PROSITE-ProRule" id="PRU00094"/>
    </source>
</evidence>
<dbReference type="GO" id="GO:0008270">
    <property type="term" value="F:zinc ion binding"/>
    <property type="evidence" value="ECO:0007669"/>
    <property type="project" value="UniProtKB-KW"/>
</dbReference>
<feature type="compositionally biased region" description="Polar residues" evidence="2">
    <location>
        <begin position="251"/>
        <end position="275"/>
    </location>
</feature>
<feature type="region of interest" description="Disordered" evidence="2">
    <location>
        <begin position="471"/>
        <end position="594"/>
    </location>
</feature>
<feature type="region of interest" description="Disordered" evidence="2">
    <location>
        <begin position="827"/>
        <end position="858"/>
    </location>
</feature>
<feature type="compositionally biased region" description="Polar residues" evidence="2">
    <location>
        <begin position="746"/>
        <end position="760"/>
    </location>
</feature>
<keyword evidence="1" id="KW-0479">Metal-binding</keyword>
<gene>
    <name evidence="4" type="ORF">GOMPHAMPRED_008172</name>
</gene>
<dbReference type="InterPro" id="IPR042403">
    <property type="entry name" value="Spt21/Ams2"/>
</dbReference>
<protein>
    <recommendedName>
        <fullName evidence="3">GATA-type domain-containing protein</fullName>
    </recommendedName>
</protein>
<dbReference type="Proteomes" id="UP000664169">
    <property type="component" value="Unassembled WGS sequence"/>
</dbReference>
<feature type="region of interest" description="Disordered" evidence="2">
    <location>
        <begin position="251"/>
        <end position="290"/>
    </location>
</feature>
<feature type="compositionally biased region" description="Basic and acidic residues" evidence="2">
    <location>
        <begin position="718"/>
        <end position="742"/>
    </location>
</feature>
<dbReference type="Pfam" id="PF25823">
    <property type="entry name" value="Ams2-SPT21_N"/>
    <property type="match status" value="1"/>
</dbReference>
<feature type="region of interest" description="Disordered" evidence="2">
    <location>
        <begin position="930"/>
        <end position="962"/>
    </location>
</feature>
<dbReference type="OrthoDB" id="3199820at2759"/>
<feature type="compositionally biased region" description="Polar residues" evidence="2">
    <location>
        <begin position="304"/>
        <end position="323"/>
    </location>
</feature>
<sequence length="1115" mass="121910">MASGFSHYTTTRDRFYNSSSPAPSIIRPQEELPRPMNHEWILEQETSYIRCIVRILYTFDTRGDNQCLAKVAHAIPIRAVVMPDGSQIGETQLKTCLQAVLKASPEIYSEGMDYTVYAFDPSEQGSPRVGHGRLSQIIRGNDSQEEEQAMVTGLVKNNLVLLATSQHVLNSLEIRLALTPVQTREVNDGGYRSPFAQDRAQSPRMTEYPDFNGLLNKIDPRFLTMLQNATNAGIQGSVSGSDVLQRFMNASGASNNAHSRRPSTSTNFTSFQPIPSDSRAPSPALSVGSSVSNVDRRVFKRSASSVSQSNLHLLPEQQSSRNQVDGYISGEENLPKRARVMQIERPGKTVLNKKGDLRVAASAAASVRMHQPTAVRPQGHSSQNLEEPPRLPTPVPQGNKLLQRRTSTLRSSLHAETSFSQMSDARSPFSEVNLPSLPNSAVTSPEAMFLQTATPEGLGSSPPEIPRIDGCASSPTLPPLPIHEDSGFMSGGNFPEMSEIENDIQRYSSPVPGSMHPPRKQQNKSANNRSKPSGVLQNSTPNIQGPSLSQKKAMNAIGLKKPPSSDVFLGSEGNKRSKGRPRMSADEKRPAWDKERRREAMAARLADSVANGEVPPYCHNCGVIETPTWRRAWSKLHTGEPPALIIPKGGVKEDGAIIGAEVVKLDLETGKSLLFRIYKKTLLAEDKNFEAISLCNPCGLWLKTRGINRPEKLWNKGAETEDTRRDEVPERERRPRLARGDEEPQSDLTEMVSRNPTTAANAPPVLIRELSTISEPPIIIEQDQENQSPTLPVIDRPVQVSRDTLSNVQSQYPQPQRKGIKAVPGVRSSPIEVNNGSPSPVRRSLFSSPRSNGPLGIDIQSKRYPLASQAVVLDDDEPGFMPSADNVNAGEITVQDDGDITKEQLPVCPATPRSQALQLPPVTPMHRPAIQDSSFSRSPSNLFKTPSNMSGPSPSNHRITTSDFFSSSAKNLLHGACTDKTPSKGSEPRSPNPEDGRFSPQLPRLLRAIYGTIPPGEEFSETFDHINQLENDCCSGDANHDDSCPRKILGDARLTDAMDLPMLTGLDFADTDFQPSFTATEEEWAATDAFFASSGITGFTPRKPVALGNEQQTAG</sequence>
<feature type="region of interest" description="Disordered" evidence="2">
    <location>
        <begin position="975"/>
        <end position="1000"/>
    </location>
</feature>